<dbReference type="GO" id="GO:0042802">
    <property type="term" value="F:identical protein binding"/>
    <property type="evidence" value="ECO:0007669"/>
    <property type="project" value="UniProtKB-ARBA"/>
</dbReference>
<keyword evidence="5 10" id="KW-0479">Metal-binding</keyword>
<evidence type="ECO:0000256" key="7">
    <source>
        <dbReference type="ARBA" id="ARBA00022801"/>
    </source>
</evidence>
<dbReference type="HAMAP" id="MF_01818">
    <property type="entry name" value="RNase_Z_BN"/>
    <property type="match status" value="1"/>
</dbReference>
<feature type="binding site" evidence="10">
    <location>
        <position position="68"/>
    </location>
    <ligand>
        <name>Zn(2+)</name>
        <dbReference type="ChEBI" id="CHEBI:29105"/>
        <label>2</label>
        <note>catalytic</note>
    </ligand>
</feature>
<proteinExistence type="inferred from homology"/>
<sequence>MEILFLGTGAGSPSRQRNVSSLALKLLDERNEVWLFDVGEGTQHQILQTNIRPRKVTKIFITHLHGDHIFGLPGFLASRANQGGTEALTIYGPEGIENYVRAALKVSQTRLAYPLKFVILKTPGVIFDDKTFKVSFLPLDHRIASFGFRIEEKPHPGELLIDKVREAGIPSGPVYAQLKAGKTVKLADGRTIDGNDFIGAAQPGRTVAILGDTRQTATIAELAKDADVLVHESTFGPDEAGLAKRYYHSTNLQAAKVATEAGVGELLLNHVSARYIGPLAKQLQKSAQKVFHATRVVRDFDEIEIPFKKE</sequence>
<dbReference type="GO" id="GO:0042781">
    <property type="term" value="F:3'-tRNA processing endoribonuclease activity"/>
    <property type="evidence" value="ECO:0007669"/>
    <property type="project" value="UniProtKB-UniRule"/>
</dbReference>
<dbReference type="PANTHER" id="PTHR46018:SF2">
    <property type="entry name" value="ZINC PHOSPHODIESTERASE ELAC PROTEIN 1"/>
    <property type="match status" value="1"/>
</dbReference>
<keyword evidence="4 10" id="KW-0540">Nuclease</keyword>
<feature type="domain" description="Metallo-beta-lactamase" evidence="11">
    <location>
        <begin position="18"/>
        <end position="212"/>
    </location>
</feature>
<comment type="cofactor">
    <cofactor evidence="10">
        <name>Zn(2+)</name>
        <dbReference type="ChEBI" id="CHEBI:29105"/>
    </cofactor>
    <text evidence="10">Binds 2 Zn(2+) ions.</text>
</comment>
<feature type="active site" description="Proton acceptor" evidence="10">
    <location>
        <position position="67"/>
    </location>
</feature>
<dbReference type="EMBL" id="JQCE01000005">
    <property type="protein sequence ID" value="KRO18307.1"/>
    <property type="molecule type" value="Genomic_DNA"/>
</dbReference>
<dbReference type="STRING" id="1293598.IV56_GL001439"/>
<evidence type="ECO:0000256" key="2">
    <source>
        <dbReference type="ARBA" id="ARBA00012477"/>
    </source>
</evidence>
<dbReference type="NCBIfam" id="NF000801">
    <property type="entry name" value="PRK00055.1-3"/>
    <property type="match status" value="1"/>
</dbReference>
<feature type="binding site" evidence="10">
    <location>
        <position position="212"/>
    </location>
    <ligand>
        <name>Zn(2+)</name>
        <dbReference type="ChEBI" id="CHEBI:29105"/>
        <label>2</label>
        <note>catalytic</note>
    </ligand>
</feature>
<feature type="binding site" evidence="10">
    <location>
        <position position="270"/>
    </location>
    <ligand>
        <name>Zn(2+)</name>
        <dbReference type="ChEBI" id="CHEBI:29105"/>
        <label>2</label>
        <note>catalytic</note>
    </ligand>
</feature>
<evidence type="ECO:0000256" key="5">
    <source>
        <dbReference type="ARBA" id="ARBA00022723"/>
    </source>
</evidence>
<keyword evidence="8 10" id="KW-0862">Zinc</keyword>
<feature type="binding site" evidence="10">
    <location>
        <position position="212"/>
    </location>
    <ligand>
        <name>Zn(2+)</name>
        <dbReference type="ChEBI" id="CHEBI:29105"/>
        <label>1</label>
        <note>catalytic</note>
    </ligand>
</feature>
<keyword evidence="6 10" id="KW-0255">Endonuclease</keyword>
<evidence type="ECO:0000256" key="6">
    <source>
        <dbReference type="ARBA" id="ARBA00022759"/>
    </source>
</evidence>
<dbReference type="GO" id="GO:0008270">
    <property type="term" value="F:zinc ion binding"/>
    <property type="evidence" value="ECO:0007669"/>
    <property type="project" value="UniProtKB-UniRule"/>
</dbReference>
<keyword evidence="3 10" id="KW-0819">tRNA processing</keyword>
<dbReference type="AlphaFoldDB" id="A0A0R2N3J5"/>
<dbReference type="InterPro" id="IPR013471">
    <property type="entry name" value="RNase_Z/BN"/>
</dbReference>
<evidence type="ECO:0000313" key="13">
    <source>
        <dbReference type="Proteomes" id="UP000050969"/>
    </source>
</evidence>
<organism evidence="12 13">
    <name type="scientific">Lacticaseibacillus saniviri JCM 17471 = DSM 24301</name>
    <dbReference type="NCBI Taxonomy" id="1293598"/>
    <lineage>
        <taxon>Bacteria</taxon>
        <taxon>Bacillati</taxon>
        <taxon>Bacillota</taxon>
        <taxon>Bacilli</taxon>
        <taxon>Lactobacillales</taxon>
        <taxon>Lactobacillaceae</taxon>
        <taxon>Lacticaseibacillus</taxon>
    </lineage>
</organism>
<dbReference type="OrthoDB" id="9800940at2"/>
<dbReference type="Proteomes" id="UP000050969">
    <property type="component" value="Unassembled WGS sequence"/>
</dbReference>
<evidence type="ECO:0000256" key="1">
    <source>
        <dbReference type="ARBA" id="ARBA00011738"/>
    </source>
</evidence>
<dbReference type="FunFam" id="3.60.15.10:FF:000002">
    <property type="entry name" value="Ribonuclease Z"/>
    <property type="match status" value="1"/>
</dbReference>
<name>A0A0R2N3J5_9LACO</name>
<dbReference type="Pfam" id="PF23023">
    <property type="entry name" value="Anti-Pycsar_Apyc1"/>
    <property type="match status" value="1"/>
</dbReference>
<feature type="binding site" evidence="10">
    <location>
        <position position="65"/>
    </location>
    <ligand>
        <name>Zn(2+)</name>
        <dbReference type="ChEBI" id="CHEBI:29105"/>
        <label>1</label>
        <note>catalytic</note>
    </ligand>
</feature>
<dbReference type="RefSeq" id="WP_054776476.1">
    <property type="nucleotide sequence ID" value="NZ_BBBX01000001.1"/>
</dbReference>
<dbReference type="NCBIfam" id="TIGR02651">
    <property type="entry name" value="RNase_Z"/>
    <property type="match status" value="1"/>
</dbReference>
<dbReference type="InterPro" id="IPR036866">
    <property type="entry name" value="RibonucZ/Hydroxyglut_hydro"/>
</dbReference>
<protein>
    <recommendedName>
        <fullName evidence="2 10">Ribonuclease Z</fullName>
        <shortName evidence="10">RNase Z</shortName>
        <ecNumber evidence="2 10">3.1.26.11</ecNumber>
    </recommendedName>
    <alternativeName>
        <fullName evidence="10">tRNA 3 endonuclease</fullName>
    </alternativeName>
    <alternativeName>
        <fullName evidence="10">tRNase Z</fullName>
    </alternativeName>
</protein>
<dbReference type="SMART" id="SM00849">
    <property type="entry name" value="Lactamase_B"/>
    <property type="match status" value="1"/>
</dbReference>
<dbReference type="InterPro" id="IPR001279">
    <property type="entry name" value="Metallo-B-lactamas"/>
</dbReference>
<comment type="subunit">
    <text evidence="1 10">Homodimer.</text>
</comment>
<accession>A0A0R2N3J5</accession>
<dbReference type="EC" id="3.1.26.11" evidence="2 10"/>
<comment type="function">
    <text evidence="9 10">Zinc phosphodiesterase, which displays some tRNA 3'-processing endonuclease activity. Probably involved in tRNA maturation, by removing a 3'-trailer from precursor tRNA.</text>
</comment>
<evidence type="ECO:0000256" key="10">
    <source>
        <dbReference type="HAMAP-Rule" id="MF_01818"/>
    </source>
</evidence>
<evidence type="ECO:0000313" key="12">
    <source>
        <dbReference type="EMBL" id="KRO18307.1"/>
    </source>
</evidence>
<feature type="binding site" evidence="10">
    <location>
        <position position="63"/>
    </location>
    <ligand>
        <name>Zn(2+)</name>
        <dbReference type="ChEBI" id="CHEBI:29105"/>
        <label>1</label>
        <note>catalytic</note>
    </ligand>
</feature>
<dbReference type="SUPFAM" id="SSF56281">
    <property type="entry name" value="Metallo-hydrolase/oxidoreductase"/>
    <property type="match status" value="1"/>
</dbReference>
<dbReference type="Gene3D" id="3.60.15.10">
    <property type="entry name" value="Ribonuclease Z/Hydroxyacylglutathione hydrolase-like"/>
    <property type="match status" value="1"/>
</dbReference>
<reference evidence="12 13" key="1">
    <citation type="journal article" date="2015" name="Genome Announc.">
        <title>Expanding the biotechnology potential of lactobacilli through comparative genomics of 213 strains and associated genera.</title>
        <authorList>
            <person name="Sun Z."/>
            <person name="Harris H.M."/>
            <person name="McCann A."/>
            <person name="Guo C."/>
            <person name="Argimon S."/>
            <person name="Zhang W."/>
            <person name="Yang X."/>
            <person name="Jeffery I.B."/>
            <person name="Cooney J.C."/>
            <person name="Kagawa T.F."/>
            <person name="Liu W."/>
            <person name="Song Y."/>
            <person name="Salvetti E."/>
            <person name="Wrobel A."/>
            <person name="Rasinkangas P."/>
            <person name="Parkhill J."/>
            <person name="Rea M.C."/>
            <person name="O'Sullivan O."/>
            <person name="Ritari J."/>
            <person name="Douillard F.P."/>
            <person name="Paul Ross R."/>
            <person name="Yang R."/>
            <person name="Briner A.E."/>
            <person name="Felis G.E."/>
            <person name="de Vos W.M."/>
            <person name="Barrangou R."/>
            <person name="Klaenhammer T.R."/>
            <person name="Caufield P.W."/>
            <person name="Cui Y."/>
            <person name="Zhang H."/>
            <person name="O'Toole P.W."/>
        </authorList>
    </citation>
    <scope>NUCLEOTIDE SEQUENCE [LARGE SCALE GENOMIC DNA]</scope>
    <source>
        <strain evidence="12 13">DSM 24301</strain>
    </source>
</reference>
<keyword evidence="7 10" id="KW-0378">Hydrolase</keyword>
<evidence type="ECO:0000256" key="3">
    <source>
        <dbReference type="ARBA" id="ARBA00022694"/>
    </source>
</evidence>
<dbReference type="CDD" id="cd07717">
    <property type="entry name" value="RNaseZ_ZiPD-like_MBL-fold"/>
    <property type="match status" value="1"/>
</dbReference>
<gene>
    <name evidence="10" type="primary">rnz</name>
    <name evidence="12" type="ORF">IV56_GL001439</name>
</gene>
<comment type="similarity">
    <text evidence="10">Belongs to the RNase Z family.</text>
</comment>
<evidence type="ECO:0000259" key="11">
    <source>
        <dbReference type="SMART" id="SM00849"/>
    </source>
</evidence>
<keyword evidence="13" id="KW-1185">Reference proteome</keyword>
<dbReference type="PATRIC" id="fig|1293598.4.peg.1504"/>
<evidence type="ECO:0000256" key="9">
    <source>
        <dbReference type="ARBA" id="ARBA00057812"/>
    </source>
</evidence>
<feature type="binding site" evidence="10">
    <location>
        <position position="141"/>
    </location>
    <ligand>
        <name>Zn(2+)</name>
        <dbReference type="ChEBI" id="CHEBI:29105"/>
        <label>1</label>
        <note>catalytic</note>
    </ligand>
</feature>
<dbReference type="PANTHER" id="PTHR46018">
    <property type="entry name" value="ZINC PHOSPHODIESTERASE ELAC PROTEIN 1"/>
    <property type="match status" value="1"/>
</dbReference>
<comment type="caution">
    <text evidence="12">The sequence shown here is derived from an EMBL/GenBank/DDBJ whole genome shotgun (WGS) entry which is preliminary data.</text>
</comment>
<feature type="binding site" evidence="10">
    <location>
        <position position="67"/>
    </location>
    <ligand>
        <name>Zn(2+)</name>
        <dbReference type="ChEBI" id="CHEBI:29105"/>
        <label>2</label>
        <note>catalytic</note>
    </ligand>
</feature>
<evidence type="ECO:0000256" key="8">
    <source>
        <dbReference type="ARBA" id="ARBA00022833"/>
    </source>
</evidence>
<comment type="catalytic activity">
    <reaction evidence="10">
        <text>Endonucleolytic cleavage of RNA, removing extra 3' nucleotides from tRNA precursor, generating 3' termini of tRNAs. A 3'-hydroxy group is left at the tRNA terminus and a 5'-phosphoryl group is left at the trailer molecule.</text>
        <dbReference type="EC" id="3.1.26.11"/>
    </reaction>
</comment>
<evidence type="ECO:0000256" key="4">
    <source>
        <dbReference type="ARBA" id="ARBA00022722"/>
    </source>
</evidence>